<protein>
    <submittedName>
        <fullName evidence="3">Uncharacterized protein</fullName>
    </submittedName>
</protein>
<evidence type="ECO:0000256" key="2">
    <source>
        <dbReference type="SAM" id="MobiDB-lite"/>
    </source>
</evidence>
<accession>A0A1L7V0K1</accession>
<dbReference type="EMBL" id="FJOF01000001">
    <property type="protein sequence ID" value="CZR34204.1"/>
    <property type="molecule type" value="Genomic_DNA"/>
</dbReference>
<feature type="coiled-coil region" evidence="1">
    <location>
        <begin position="230"/>
        <end position="284"/>
    </location>
</feature>
<feature type="compositionally biased region" description="Basic and acidic residues" evidence="2">
    <location>
        <begin position="35"/>
        <end position="69"/>
    </location>
</feature>
<gene>
    <name evidence="3" type="ORF">FPRO_01396</name>
</gene>
<keyword evidence="4" id="KW-1185">Reference proteome</keyword>
<comment type="caution">
    <text evidence="3">The sequence shown here is derived from an EMBL/GenBank/DDBJ whole genome shotgun (WGS) entry which is preliminary data.</text>
</comment>
<dbReference type="GeneID" id="42046283"/>
<feature type="region of interest" description="Disordered" evidence="2">
    <location>
        <begin position="1"/>
        <end position="90"/>
    </location>
</feature>
<dbReference type="AlphaFoldDB" id="A0A1L7V0K1"/>
<evidence type="ECO:0000256" key="1">
    <source>
        <dbReference type="SAM" id="Coils"/>
    </source>
</evidence>
<feature type="coiled-coil region" evidence="1">
    <location>
        <begin position="101"/>
        <end position="131"/>
    </location>
</feature>
<reference evidence="4" key="1">
    <citation type="journal article" date="2016" name="Genome Biol. Evol.">
        <title>Comparative 'omics' of the Fusarium fujikuroi species complex highlights differences in genetic potential and metabolite synthesis.</title>
        <authorList>
            <person name="Niehaus E.-M."/>
            <person name="Muensterkoetter M."/>
            <person name="Proctor R.H."/>
            <person name="Brown D.W."/>
            <person name="Sharon A."/>
            <person name="Idan Y."/>
            <person name="Oren-Young L."/>
            <person name="Sieber C.M."/>
            <person name="Novak O."/>
            <person name="Pencik A."/>
            <person name="Tarkowska D."/>
            <person name="Hromadova K."/>
            <person name="Freeman S."/>
            <person name="Maymon M."/>
            <person name="Elazar M."/>
            <person name="Youssef S.A."/>
            <person name="El-Shabrawy E.S.M."/>
            <person name="Shalaby A.B.A."/>
            <person name="Houterman P."/>
            <person name="Brock N.L."/>
            <person name="Burkhardt I."/>
            <person name="Tsavkelova E.A."/>
            <person name="Dickschat J.S."/>
            <person name="Galuszka P."/>
            <person name="Gueldener U."/>
            <person name="Tudzynski B."/>
        </authorList>
    </citation>
    <scope>NUCLEOTIDE SEQUENCE [LARGE SCALE GENOMIC DNA]</scope>
    <source>
        <strain evidence="4">ET1</strain>
    </source>
</reference>
<sequence length="367" mass="41847">MSKHWGVEFPGTAPWLPPGLSDETIENKWNCRVPKPTEAKEDNKSKKGKHNEKSGNEEDREPEDKEVKGSDNSNTDSKAIHIDLDDENEPDFDRLNDMELKALLLTTNQRLNQARERANAESETNSKLIRRNQHLESDIQQNAESNNNKLKKLYSENRELQVIKSKQFQLIENFKNRIQKQDDDLSNTEAKYNKFDDIKLKYDNKVVELLDAISKRIDAETQLSVAQPKQEDTEIELRETKSQLEDISTRLQGTKVQCSANSNHEDVEAKLKNTVSQLDVAKSKQKDAEAMLKVTVSQLTQAHDSERILRRQIMTLEDTVRGWQLASTQAAQADTGILALSLHGLTTQLADRFDRVENAMVELAKKG</sequence>
<dbReference type="Proteomes" id="UP000183971">
    <property type="component" value="Unassembled WGS sequence"/>
</dbReference>
<dbReference type="VEuPathDB" id="FungiDB:FPRO_01396"/>
<name>A0A1L7V0K1_FUSPR</name>
<dbReference type="RefSeq" id="XP_031075077.1">
    <property type="nucleotide sequence ID" value="XM_031231939.1"/>
</dbReference>
<proteinExistence type="predicted"/>
<keyword evidence="1" id="KW-0175">Coiled coil</keyword>
<organism evidence="3 4">
    <name type="scientific">Fusarium proliferatum (strain ET1)</name>
    <name type="common">Orchid endophyte fungus</name>
    <dbReference type="NCBI Taxonomy" id="1227346"/>
    <lineage>
        <taxon>Eukaryota</taxon>
        <taxon>Fungi</taxon>
        <taxon>Dikarya</taxon>
        <taxon>Ascomycota</taxon>
        <taxon>Pezizomycotina</taxon>
        <taxon>Sordariomycetes</taxon>
        <taxon>Hypocreomycetidae</taxon>
        <taxon>Hypocreales</taxon>
        <taxon>Nectriaceae</taxon>
        <taxon>Fusarium</taxon>
        <taxon>Fusarium fujikuroi species complex</taxon>
    </lineage>
</organism>
<evidence type="ECO:0000313" key="4">
    <source>
        <dbReference type="Proteomes" id="UP000183971"/>
    </source>
</evidence>
<evidence type="ECO:0000313" key="3">
    <source>
        <dbReference type="EMBL" id="CZR34204.1"/>
    </source>
</evidence>